<dbReference type="GO" id="GO:0003824">
    <property type="term" value="F:catalytic activity"/>
    <property type="evidence" value="ECO:0007669"/>
    <property type="project" value="InterPro"/>
</dbReference>
<evidence type="ECO:0000256" key="4">
    <source>
        <dbReference type="ARBA" id="ARBA00023004"/>
    </source>
</evidence>
<reference evidence="6" key="2">
    <citation type="journal article" date="2021" name="PeerJ">
        <title>Extensive microbial diversity within the chicken gut microbiome revealed by metagenomics and culture.</title>
        <authorList>
            <person name="Gilroy R."/>
            <person name="Ravi A."/>
            <person name="Getino M."/>
            <person name="Pursley I."/>
            <person name="Horton D.L."/>
            <person name="Alikhan N.F."/>
            <person name="Baker D."/>
            <person name="Gharbi K."/>
            <person name="Hall N."/>
            <person name="Watson M."/>
            <person name="Adriaenssens E.M."/>
            <person name="Foster-Nyarko E."/>
            <person name="Jarju S."/>
            <person name="Secka A."/>
            <person name="Antonio M."/>
            <person name="Oren A."/>
            <person name="Chaudhuri R.R."/>
            <person name="La Ragione R."/>
            <person name="Hildebrand F."/>
            <person name="Pallen M.J."/>
        </authorList>
    </citation>
    <scope>NUCLEOTIDE SEQUENCE</scope>
    <source>
        <strain evidence="6">8207</strain>
    </source>
</reference>
<keyword evidence="2" id="KW-0949">S-adenosyl-L-methionine</keyword>
<evidence type="ECO:0000313" key="7">
    <source>
        <dbReference type="Proteomes" id="UP000823630"/>
    </source>
</evidence>
<keyword evidence="5" id="KW-0411">Iron-sulfur</keyword>
<organism evidence="6 7">
    <name type="scientific">Candidatus Enterousia avistercoris</name>
    <dbReference type="NCBI Taxonomy" id="2840788"/>
    <lineage>
        <taxon>Bacteria</taxon>
        <taxon>Pseudomonadati</taxon>
        <taxon>Pseudomonadota</taxon>
        <taxon>Alphaproteobacteria</taxon>
        <taxon>Candidatus Enterousia</taxon>
    </lineage>
</organism>
<proteinExistence type="predicted"/>
<sequence length="330" mass="37462">MRNIYEKIVFAYTDLADKLLPVGRLVRRNPYVMIFKTTNYCGYKCAHCCENSGPDQAKSFIPPFVIKKYIRDALADPTFSRSVVFTGGEIMSAYDLFGVYYVPYLLGTCREYKLSTDIKTNAAWVNGAHAQTIFNDLHHAITNTKPYSIQVSLSLDKYHPDSIKNNAAIIKKLAKLPNARAMVNVSYFDGDEKRYDELLKHVVRDGVDVSPCMILSNNQLSDIDMAGDLILKKSVGKLFDGGRAKNLPNAGKTAFPQFKFMSSDFYTLMAFDSFGRVALGENSGRKIGTHWRKSNGCPRDFWEIRDKLVSSAQYEELRARILHNWKLKQK</sequence>
<reference evidence="6" key="1">
    <citation type="submission" date="2020-10" db="EMBL/GenBank/DDBJ databases">
        <authorList>
            <person name="Gilroy R."/>
        </authorList>
    </citation>
    <scope>NUCLEOTIDE SEQUENCE</scope>
    <source>
        <strain evidence="6">8207</strain>
    </source>
</reference>
<dbReference type="SFLD" id="SFLDS00029">
    <property type="entry name" value="Radical_SAM"/>
    <property type="match status" value="1"/>
</dbReference>
<dbReference type="InterPro" id="IPR013785">
    <property type="entry name" value="Aldolase_TIM"/>
</dbReference>
<evidence type="ECO:0000256" key="5">
    <source>
        <dbReference type="ARBA" id="ARBA00023014"/>
    </source>
</evidence>
<dbReference type="EMBL" id="JADINC010000067">
    <property type="protein sequence ID" value="MBO8425623.1"/>
    <property type="molecule type" value="Genomic_DNA"/>
</dbReference>
<gene>
    <name evidence="6" type="ORF">IAC69_04065</name>
</gene>
<dbReference type="AlphaFoldDB" id="A0A9D9DFG6"/>
<dbReference type="GO" id="GO:0051536">
    <property type="term" value="F:iron-sulfur cluster binding"/>
    <property type="evidence" value="ECO:0007669"/>
    <property type="project" value="UniProtKB-KW"/>
</dbReference>
<dbReference type="InterPro" id="IPR007197">
    <property type="entry name" value="rSAM"/>
</dbReference>
<keyword evidence="4" id="KW-0408">Iron</keyword>
<dbReference type="SUPFAM" id="SSF102114">
    <property type="entry name" value="Radical SAM enzymes"/>
    <property type="match status" value="1"/>
</dbReference>
<dbReference type="GO" id="GO:0046872">
    <property type="term" value="F:metal ion binding"/>
    <property type="evidence" value="ECO:0007669"/>
    <property type="project" value="UniProtKB-KW"/>
</dbReference>
<evidence type="ECO:0000256" key="2">
    <source>
        <dbReference type="ARBA" id="ARBA00022691"/>
    </source>
</evidence>
<dbReference type="InterPro" id="IPR058240">
    <property type="entry name" value="rSAM_sf"/>
</dbReference>
<keyword evidence="3" id="KW-0479">Metal-binding</keyword>
<comment type="cofactor">
    <cofactor evidence="1">
        <name>[4Fe-4S] cluster</name>
        <dbReference type="ChEBI" id="CHEBI:49883"/>
    </cofactor>
</comment>
<dbReference type="Proteomes" id="UP000823630">
    <property type="component" value="Unassembled WGS sequence"/>
</dbReference>
<protein>
    <submittedName>
        <fullName evidence="6">Uncharacterized protein</fullName>
    </submittedName>
</protein>
<name>A0A9D9DFG6_9PROT</name>
<evidence type="ECO:0000256" key="1">
    <source>
        <dbReference type="ARBA" id="ARBA00001966"/>
    </source>
</evidence>
<dbReference type="Gene3D" id="3.20.20.70">
    <property type="entry name" value="Aldolase class I"/>
    <property type="match status" value="1"/>
</dbReference>
<evidence type="ECO:0000256" key="3">
    <source>
        <dbReference type="ARBA" id="ARBA00022723"/>
    </source>
</evidence>
<comment type="caution">
    <text evidence="6">The sequence shown here is derived from an EMBL/GenBank/DDBJ whole genome shotgun (WGS) entry which is preliminary data.</text>
</comment>
<accession>A0A9D9DFG6</accession>
<evidence type="ECO:0000313" key="6">
    <source>
        <dbReference type="EMBL" id="MBO8425623.1"/>
    </source>
</evidence>